<dbReference type="Pfam" id="PF03929">
    <property type="entry name" value="PepSY_TM"/>
    <property type="match status" value="1"/>
</dbReference>
<feature type="transmembrane region" description="Helical" evidence="1">
    <location>
        <begin position="444"/>
        <end position="463"/>
    </location>
</feature>
<feature type="transmembrane region" description="Helical" evidence="1">
    <location>
        <begin position="12"/>
        <end position="36"/>
    </location>
</feature>
<sequence>MKAGFRQSMALLHSWAGLLPGWLVFAIFLFGTTAFFQNEINHWMRPELPQAAAASRQALEAADRLLRERAAGAASWAVSLPSLRGGQGVTVSWRAPGAGRRDATEVVLDPTSGREIAVRDTRGGYFLYRFHFDLHYMPVLWSRYLVGVAAAGMLLAILSGVITHKKVFTDFFLLRLGKGQRSWLDAHNVSAVLTLPFFLMITYTGLVTLQFMLMPWAIAANYPSEGAFYEAAFPRAPETEPLGRSMPIAPLTLLADRAAQARNGAGPNYILIDRPGDASATATLYPQQEAWGDTRDPLILNATNAERLPVPSNDGGAAATQRVMVDLHRGWFAAPLLRWLYFLSGVGGTLMIATGLVLWTVKRRAKLPDPQRPYFGFRLVERLNIGVVVGAPLGIAAYFLANRLLPAAMTSRAEWEINILFIAWGAVLAWTMGRPSRRGWIESLWLCAAAYAVIPLVSGATTGRWLTDSLLRGDWVFVGFDLTMFATAAACALAAVKTTAHKPKLPARRKPTPKAAT</sequence>
<evidence type="ECO:0000313" key="2">
    <source>
        <dbReference type="EMBL" id="QAT14616.1"/>
    </source>
</evidence>
<evidence type="ECO:0000256" key="1">
    <source>
        <dbReference type="SAM" id="Phobius"/>
    </source>
</evidence>
<protein>
    <submittedName>
        <fullName evidence="2">PepSY domain-containing protein</fullName>
    </submittedName>
</protein>
<feature type="transmembrane region" description="Helical" evidence="1">
    <location>
        <begin position="413"/>
        <end position="432"/>
    </location>
</feature>
<organism evidence="2 4">
    <name type="scientific">Brevundimonas diminuta</name>
    <name type="common">Pseudomonas diminuta</name>
    <dbReference type="NCBI Taxonomy" id="293"/>
    <lineage>
        <taxon>Bacteria</taxon>
        <taxon>Pseudomonadati</taxon>
        <taxon>Pseudomonadota</taxon>
        <taxon>Alphaproteobacteria</taxon>
        <taxon>Caulobacterales</taxon>
        <taxon>Caulobacteraceae</taxon>
        <taxon>Brevundimonas</taxon>
    </lineage>
</organism>
<feature type="transmembrane region" description="Helical" evidence="1">
    <location>
        <begin position="382"/>
        <end position="401"/>
    </location>
</feature>
<feature type="transmembrane region" description="Helical" evidence="1">
    <location>
        <begin position="183"/>
        <end position="206"/>
    </location>
</feature>
<dbReference type="KEGG" id="bdm:EQG53_09735"/>
<evidence type="ECO:0000313" key="4">
    <source>
        <dbReference type="Proteomes" id="UP000287388"/>
    </source>
</evidence>
<keyword evidence="1" id="KW-0472">Membrane</keyword>
<dbReference type="PANTHER" id="PTHR34219">
    <property type="entry name" value="IRON-REGULATED INNER MEMBRANE PROTEIN-RELATED"/>
    <property type="match status" value="1"/>
</dbReference>
<dbReference type="AlphaFoldDB" id="A0A410NXM9"/>
<dbReference type="EMBL" id="CP066026">
    <property type="protein sequence ID" value="QQB88003.1"/>
    <property type="molecule type" value="Genomic_DNA"/>
</dbReference>
<feature type="transmembrane region" description="Helical" evidence="1">
    <location>
        <begin position="475"/>
        <end position="496"/>
    </location>
</feature>
<keyword evidence="1" id="KW-1133">Transmembrane helix</keyword>
<keyword evidence="1" id="KW-0812">Transmembrane</keyword>
<feature type="transmembrane region" description="Helical" evidence="1">
    <location>
        <begin position="339"/>
        <end position="361"/>
    </location>
</feature>
<feature type="transmembrane region" description="Helical" evidence="1">
    <location>
        <begin position="141"/>
        <end position="162"/>
    </location>
</feature>
<reference evidence="2 4" key="1">
    <citation type="submission" date="2019-01" db="EMBL/GenBank/DDBJ databases">
        <title>Brevundimonas diminuta Genome sequencing and assembly.</title>
        <authorList>
            <person name="Chen H."/>
        </authorList>
    </citation>
    <scope>NUCLEOTIDE SEQUENCE [LARGE SCALE GENOMIC DNA]</scope>
    <source>
        <strain evidence="2">ATCC</strain>
        <strain evidence="4">ATCC(B) 19146</strain>
    </source>
</reference>
<dbReference type="RefSeq" id="WP_128719843.1">
    <property type="nucleotide sequence ID" value="NZ_BJNC01000005.1"/>
</dbReference>
<gene>
    <name evidence="2" type="ORF">EQG53_09735</name>
    <name evidence="3" type="ORF">I6H83_12695</name>
</gene>
<evidence type="ECO:0000313" key="5">
    <source>
        <dbReference type="Proteomes" id="UP000596117"/>
    </source>
</evidence>
<dbReference type="Proteomes" id="UP000287388">
    <property type="component" value="Chromosome"/>
</dbReference>
<dbReference type="InterPro" id="IPR005625">
    <property type="entry name" value="PepSY-ass_TM"/>
</dbReference>
<name>A0A410NXM9_BREDI</name>
<dbReference type="Proteomes" id="UP000596117">
    <property type="component" value="Chromosome"/>
</dbReference>
<keyword evidence="5" id="KW-1185">Reference proteome</keyword>
<reference evidence="3 5" key="2">
    <citation type="submission" date="2020-12" db="EMBL/GenBank/DDBJ databases">
        <title>FDA dAtabase for Regulatory Grade micrObial Sequences (FDA-ARGOS): Supporting development and validation of Infectious Disease Dx tests.</title>
        <authorList>
            <person name="Kerrigan L."/>
            <person name="Long C."/>
            <person name="Tallon L."/>
            <person name="Sadzewicz L."/>
            <person name="Zhao X."/>
            <person name="Boylan J."/>
            <person name="Ott S."/>
            <person name="Bowen H."/>
            <person name="Vavikolanu K."/>
            <person name="Mehta A."/>
            <person name="Aluvathingal J."/>
            <person name="Nadendla S."/>
            <person name="Yan Y."/>
            <person name="Sichtig H."/>
        </authorList>
    </citation>
    <scope>NUCLEOTIDE SEQUENCE [LARGE SCALE GENOMIC DNA]</scope>
    <source>
        <strain evidence="3 5">FDAARGOS_1026</strain>
    </source>
</reference>
<proteinExistence type="predicted"/>
<accession>A0A410NXM9</accession>
<evidence type="ECO:0000313" key="3">
    <source>
        <dbReference type="EMBL" id="QQB88003.1"/>
    </source>
</evidence>
<dbReference type="EMBL" id="CP035093">
    <property type="protein sequence ID" value="QAT14616.1"/>
    <property type="molecule type" value="Genomic_DNA"/>
</dbReference>
<dbReference type="PANTHER" id="PTHR34219:SF4">
    <property type="entry name" value="PEPSY DOMAIN-CONTAINING PROTEIN"/>
    <property type="match status" value="1"/>
</dbReference>